<keyword evidence="9" id="KW-1185">Reference proteome</keyword>
<dbReference type="InterPro" id="IPR011712">
    <property type="entry name" value="Sig_transdc_His_kin_sub3_dim/P"/>
</dbReference>
<evidence type="ECO:0000256" key="4">
    <source>
        <dbReference type="SAM" id="MobiDB-lite"/>
    </source>
</evidence>
<evidence type="ECO:0000259" key="6">
    <source>
        <dbReference type="Pfam" id="PF02518"/>
    </source>
</evidence>
<dbReference type="GO" id="GO:0000155">
    <property type="term" value="F:phosphorelay sensor kinase activity"/>
    <property type="evidence" value="ECO:0007669"/>
    <property type="project" value="InterPro"/>
</dbReference>
<evidence type="ECO:0000256" key="1">
    <source>
        <dbReference type="ARBA" id="ARBA00022679"/>
    </source>
</evidence>
<keyword evidence="5" id="KW-1133">Transmembrane helix</keyword>
<keyword evidence="5" id="KW-0472">Membrane</keyword>
<evidence type="ECO:0000256" key="3">
    <source>
        <dbReference type="ARBA" id="ARBA00023012"/>
    </source>
</evidence>
<dbReference type="Pfam" id="PF02518">
    <property type="entry name" value="HATPase_c"/>
    <property type="match status" value="1"/>
</dbReference>
<keyword evidence="5" id="KW-0812">Transmembrane</keyword>
<dbReference type="CDD" id="cd16917">
    <property type="entry name" value="HATPase_UhpB-NarQ-NarX-like"/>
    <property type="match status" value="1"/>
</dbReference>
<keyword evidence="3" id="KW-0902">Two-component regulatory system</keyword>
<dbReference type="RefSeq" id="WP_171243889.1">
    <property type="nucleotide sequence ID" value="NZ_JABEPQ010000002.1"/>
</dbReference>
<organism evidence="8 9">
    <name type="scientific">Knoellia koreensis</name>
    <dbReference type="NCBI Taxonomy" id="2730921"/>
    <lineage>
        <taxon>Bacteria</taxon>
        <taxon>Bacillati</taxon>
        <taxon>Actinomycetota</taxon>
        <taxon>Actinomycetes</taxon>
        <taxon>Micrococcales</taxon>
        <taxon>Intrasporangiaceae</taxon>
        <taxon>Knoellia</taxon>
    </lineage>
</organism>
<accession>A0A849HI09</accession>
<reference evidence="8 9" key="1">
    <citation type="submission" date="2020-04" db="EMBL/GenBank/DDBJ databases">
        <title>Knoellia sp. isolate from air conditioner.</title>
        <authorList>
            <person name="Chea S."/>
            <person name="Kim D.-U."/>
        </authorList>
    </citation>
    <scope>NUCLEOTIDE SEQUENCE [LARGE SCALE GENOMIC DNA]</scope>
    <source>
        <strain evidence="8 9">DB2414S</strain>
    </source>
</reference>
<evidence type="ECO:0000313" key="9">
    <source>
        <dbReference type="Proteomes" id="UP000588586"/>
    </source>
</evidence>
<keyword evidence="1" id="KW-0808">Transferase</keyword>
<dbReference type="AlphaFoldDB" id="A0A849HI09"/>
<dbReference type="PANTHER" id="PTHR24421">
    <property type="entry name" value="NITRATE/NITRITE SENSOR PROTEIN NARX-RELATED"/>
    <property type="match status" value="1"/>
</dbReference>
<feature type="transmembrane region" description="Helical" evidence="5">
    <location>
        <begin position="142"/>
        <end position="167"/>
    </location>
</feature>
<name>A0A849HI09_9MICO</name>
<dbReference type="GO" id="GO:0046983">
    <property type="term" value="F:protein dimerization activity"/>
    <property type="evidence" value="ECO:0007669"/>
    <property type="project" value="InterPro"/>
</dbReference>
<evidence type="ECO:0000256" key="2">
    <source>
        <dbReference type="ARBA" id="ARBA00022777"/>
    </source>
</evidence>
<feature type="transmembrane region" description="Helical" evidence="5">
    <location>
        <begin position="44"/>
        <end position="62"/>
    </location>
</feature>
<proteinExistence type="predicted"/>
<dbReference type="SUPFAM" id="SSF55874">
    <property type="entry name" value="ATPase domain of HSP90 chaperone/DNA topoisomerase II/histidine kinase"/>
    <property type="match status" value="1"/>
</dbReference>
<gene>
    <name evidence="8" type="ORF">HJG52_12585</name>
</gene>
<feature type="domain" description="Histidine kinase/HSP90-like ATPase" evidence="6">
    <location>
        <begin position="284"/>
        <end position="380"/>
    </location>
</feature>
<feature type="transmembrane region" description="Helical" evidence="5">
    <location>
        <begin position="74"/>
        <end position="91"/>
    </location>
</feature>
<comment type="caution">
    <text evidence="8">The sequence shown here is derived from an EMBL/GenBank/DDBJ whole genome shotgun (WGS) entry which is preliminary data.</text>
</comment>
<sequence length="383" mass="40096">MPRAPLPYAWPRLPLWAGALWASLWGGALLLPSFVGLGEARHPGWCAVGLVVAFGLFVVTTVDATARAGARRADLWPVVLLLAVVCAALVADGGMPWGTLPILVAVAVGTSTPLRWAPWLVVALAAAAALADGFRSGAWDGAIWSTGLVTLLAGLLTCAFGWLASVIGELRATRRELARTAVSAERLRFSRDLHDLLGHSLSVISVKAQAARRSVRTDPEAAERHSADIESLAQQALAEVREAVQGYRRTDLDLEVTRAAQALRSAGITTEVVRDDADLTPDQQDLLAWVVREGATNVLRHAHASHAVIRTSSAGGRATLVIEDDGSGSTDAPAVGPHGEAMPGGTGLTGLRDRLTRVGGTLATTAAASGFRLTAEVPAKEAR</sequence>
<evidence type="ECO:0000256" key="5">
    <source>
        <dbReference type="SAM" id="Phobius"/>
    </source>
</evidence>
<evidence type="ECO:0000313" key="8">
    <source>
        <dbReference type="EMBL" id="NNM46839.1"/>
    </source>
</evidence>
<dbReference type="InterPro" id="IPR050482">
    <property type="entry name" value="Sensor_HK_TwoCompSys"/>
</dbReference>
<dbReference type="Gene3D" id="1.20.5.1930">
    <property type="match status" value="1"/>
</dbReference>
<dbReference type="InterPro" id="IPR036890">
    <property type="entry name" value="HATPase_C_sf"/>
</dbReference>
<dbReference type="GO" id="GO:0016020">
    <property type="term" value="C:membrane"/>
    <property type="evidence" value="ECO:0007669"/>
    <property type="project" value="InterPro"/>
</dbReference>
<feature type="transmembrane region" description="Helical" evidence="5">
    <location>
        <begin position="15"/>
        <end position="37"/>
    </location>
</feature>
<feature type="domain" description="Signal transduction histidine kinase subgroup 3 dimerisation and phosphoacceptor" evidence="7">
    <location>
        <begin position="185"/>
        <end position="251"/>
    </location>
</feature>
<dbReference type="Pfam" id="PF07730">
    <property type="entry name" value="HisKA_3"/>
    <property type="match status" value="1"/>
</dbReference>
<dbReference type="EMBL" id="JABEPQ010000002">
    <property type="protein sequence ID" value="NNM46839.1"/>
    <property type="molecule type" value="Genomic_DNA"/>
</dbReference>
<dbReference type="Gene3D" id="3.30.565.10">
    <property type="entry name" value="Histidine kinase-like ATPase, C-terminal domain"/>
    <property type="match status" value="1"/>
</dbReference>
<feature type="region of interest" description="Disordered" evidence="4">
    <location>
        <begin position="325"/>
        <end position="346"/>
    </location>
</feature>
<dbReference type="Proteomes" id="UP000588586">
    <property type="component" value="Unassembled WGS sequence"/>
</dbReference>
<feature type="transmembrane region" description="Helical" evidence="5">
    <location>
        <begin position="103"/>
        <end position="130"/>
    </location>
</feature>
<dbReference type="PANTHER" id="PTHR24421:SF63">
    <property type="entry name" value="SENSOR HISTIDINE KINASE DESK"/>
    <property type="match status" value="1"/>
</dbReference>
<evidence type="ECO:0000259" key="7">
    <source>
        <dbReference type="Pfam" id="PF07730"/>
    </source>
</evidence>
<dbReference type="InterPro" id="IPR003594">
    <property type="entry name" value="HATPase_dom"/>
</dbReference>
<protein>
    <submittedName>
        <fullName evidence="8">Sensor histidine kinase</fullName>
    </submittedName>
</protein>
<keyword evidence="2 8" id="KW-0418">Kinase</keyword>